<feature type="transmembrane region" description="Helical" evidence="10">
    <location>
        <begin position="6"/>
        <end position="23"/>
    </location>
</feature>
<keyword evidence="2 10" id="KW-0813">Transport</keyword>
<evidence type="ECO:0000313" key="14">
    <source>
        <dbReference type="Proteomes" id="UP001165488"/>
    </source>
</evidence>
<dbReference type="PANTHER" id="PTHR10110:SF86">
    <property type="entry name" value="SODIUM_HYDROGEN EXCHANGER 7"/>
    <property type="match status" value="1"/>
</dbReference>
<feature type="transmembrane region" description="Helical" evidence="10">
    <location>
        <begin position="157"/>
        <end position="177"/>
    </location>
</feature>
<proteinExistence type="inferred from homology"/>
<evidence type="ECO:0000256" key="11">
    <source>
        <dbReference type="SAM" id="Coils"/>
    </source>
</evidence>
<evidence type="ECO:0000256" key="5">
    <source>
        <dbReference type="ARBA" id="ARBA00022989"/>
    </source>
</evidence>
<evidence type="ECO:0000313" key="13">
    <source>
        <dbReference type="EMBL" id="MCH7397671.1"/>
    </source>
</evidence>
<dbReference type="Proteomes" id="UP001165488">
    <property type="component" value="Unassembled WGS sequence"/>
</dbReference>
<feature type="domain" description="Cation/H+ exchanger transmembrane" evidence="12">
    <location>
        <begin position="14"/>
        <end position="409"/>
    </location>
</feature>
<feature type="transmembrane region" description="Helical" evidence="10">
    <location>
        <begin position="349"/>
        <end position="371"/>
    </location>
</feature>
<dbReference type="EMBL" id="JAKZGS010000004">
    <property type="protein sequence ID" value="MCH7397671.1"/>
    <property type="molecule type" value="Genomic_DNA"/>
</dbReference>
<comment type="similarity">
    <text evidence="10">Belongs to the monovalent cation:proton antiporter 1 (CPA1) transporter (TC 2.A.36) family.</text>
</comment>
<keyword evidence="5 10" id="KW-1133">Transmembrane helix</keyword>
<comment type="caution">
    <text evidence="13">The sequence shown here is derived from an EMBL/GenBank/DDBJ whole genome shotgun (WGS) entry which is preliminary data.</text>
</comment>
<keyword evidence="8 10" id="KW-0472">Membrane</keyword>
<evidence type="ECO:0000256" key="8">
    <source>
        <dbReference type="ARBA" id="ARBA00023136"/>
    </source>
</evidence>
<dbReference type="InterPro" id="IPR004705">
    <property type="entry name" value="Cation/H_exchanger_CPA1_bac"/>
</dbReference>
<evidence type="ECO:0000256" key="10">
    <source>
        <dbReference type="RuleBase" id="RU366002"/>
    </source>
</evidence>
<evidence type="ECO:0000256" key="4">
    <source>
        <dbReference type="ARBA" id="ARBA00022692"/>
    </source>
</evidence>
<evidence type="ECO:0000259" key="12">
    <source>
        <dbReference type="Pfam" id="PF00999"/>
    </source>
</evidence>
<evidence type="ECO:0000256" key="9">
    <source>
        <dbReference type="ARBA" id="ARBA00023201"/>
    </source>
</evidence>
<reference evidence="13" key="1">
    <citation type="submission" date="2022-03" db="EMBL/GenBank/DDBJ databases">
        <title>De novo assembled genomes of Belliella spp. (Cyclobacteriaceae) strains.</title>
        <authorList>
            <person name="Szabo A."/>
            <person name="Korponai K."/>
            <person name="Felfoldi T."/>
        </authorList>
    </citation>
    <scope>NUCLEOTIDE SEQUENCE</scope>
    <source>
        <strain evidence="13">DSM 107340</strain>
    </source>
</reference>
<keyword evidence="4 10" id="KW-0812">Transmembrane</keyword>
<feature type="coiled-coil region" evidence="11">
    <location>
        <begin position="459"/>
        <end position="510"/>
    </location>
</feature>
<feature type="transmembrane region" description="Helical" evidence="10">
    <location>
        <begin position="272"/>
        <end position="292"/>
    </location>
</feature>
<feature type="transmembrane region" description="Helical" evidence="10">
    <location>
        <begin position="184"/>
        <end position="205"/>
    </location>
</feature>
<sequence length="536" mass="59931">MVHEYLLLIVGLLLAVLLLVMLGQKLKISYPIFLVIAGLLLSFVPGMPHIRIDPELVFLIFLPPILYEAAWYTSWHDFWKWKRPISLLAFGLVFFTSLVVAYFSVALIPGFTLALGFLLGGIISPPDAVAATSVLKSIKIPKRLLTILEGESLVNDASSLIVVKFALAAILTGHFSLQEAVGDFFLLAGMGIVVGLVIAFVVYAIHKYLPTTPSIDTALTLLTPYLMYVGAEHFHFSGVMAVVSGGLYLSYQSHKALSFQSRMQATAVWHTLIFLINGTVFILIGLELPVIVEDLGNTPKIQVIYYGIAISLLIIAIRFVWTYVSAHLPRLLFKSIRENEKSPGWKGPFIISFAAMRGVVSLAAVFSIPLLLTSGEEFPQRSILLLITFVVILITLVGQGLLLPFVVKWLNMEEIDDIASEEEQLVGIQLQLNKTTLNYLSDKDLVDLIEKNMLLANYKASLENEIPILEEKIASLDCDESEKNDVHLFRQELHKIYRMQRNELARLRNEKLFSDEILRKQGEMIDLHEAQISNSH</sequence>
<keyword evidence="11" id="KW-0175">Coiled coil</keyword>
<keyword evidence="9 10" id="KW-0739">Sodium transport</keyword>
<evidence type="ECO:0000256" key="7">
    <source>
        <dbReference type="ARBA" id="ARBA00023065"/>
    </source>
</evidence>
<feature type="transmembrane region" description="Helical" evidence="10">
    <location>
        <begin position="383"/>
        <end position="407"/>
    </location>
</feature>
<evidence type="ECO:0000256" key="6">
    <source>
        <dbReference type="ARBA" id="ARBA00023053"/>
    </source>
</evidence>
<evidence type="ECO:0000256" key="2">
    <source>
        <dbReference type="ARBA" id="ARBA00022448"/>
    </source>
</evidence>
<dbReference type="Gene3D" id="6.10.140.1330">
    <property type="match status" value="1"/>
</dbReference>
<comment type="subcellular location">
    <subcellularLocation>
        <location evidence="1 10">Cell membrane</location>
        <topology evidence="1 10">Multi-pass membrane protein</topology>
    </subcellularLocation>
</comment>
<feature type="transmembrane region" description="Helical" evidence="10">
    <location>
        <begin position="304"/>
        <end position="328"/>
    </location>
</feature>
<keyword evidence="14" id="KW-1185">Reference proteome</keyword>
<keyword evidence="7 10" id="KW-0406">Ion transport</keyword>
<accession>A0ABS9UM36</accession>
<organism evidence="13 14">
    <name type="scientific">Belliella calami</name>
    <dbReference type="NCBI Taxonomy" id="2923436"/>
    <lineage>
        <taxon>Bacteria</taxon>
        <taxon>Pseudomonadati</taxon>
        <taxon>Bacteroidota</taxon>
        <taxon>Cytophagia</taxon>
        <taxon>Cytophagales</taxon>
        <taxon>Cyclobacteriaceae</taxon>
        <taxon>Belliella</taxon>
    </lineage>
</organism>
<protein>
    <submittedName>
        <fullName evidence="13">Na+/H+ antiporter</fullName>
    </submittedName>
</protein>
<dbReference type="NCBIfam" id="TIGR00831">
    <property type="entry name" value="a_cpa1"/>
    <property type="match status" value="1"/>
</dbReference>
<feature type="transmembrane region" description="Helical" evidence="10">
    <location>
        <begin position="30"/>
        <end position="50"/>
    </location>
</feature>
<dbReference type="InterPro" id="IPR018422">
    <property type="entry name" value="Cation/H_exchanger_CPA1"/>
</dbReference>
<dbReference type="PANTHER" id="PTHR10110">
    <property type="entry name" value="SODIUM/HYDROGEN EXCHANGER"/>
    <property type="match status" value="1"/>
</dbReference>
<name>A0ABS9UM36_9BACT</name>
<keyword evidence="10" id="KW-0050">Antiport</keyword>
<feature type="transmembrane region" description="Helical" evidence="10">
    <location>
        <begin position="56"/>
        <end position="75"/>
    </location>
</feature>
<keyword evidence="3 10" id="KW-1003">Cell membrane</keyword>
<dbReference type="Pfam" id="PF00999">
    <property type="entry name" value="Na_H_Exchanger"/>
    <property type="match status" value="1"/>
</dbReference>
<feature type="transmembrane region" description="Helical" evidence="10">
    <location>
        <begin position="225"/>
        <end position="251"/>
    </location>
</feature>
<gene>
    <name evidence="13" type="ORF">MM236_06710</name>
</gene>
<feature type="transmembrane region" description="Helical" evidence="10">
    <location>
        <begin position="87"/>
        <end position="108"/>
    </location>
</feature>
<dbReference type="RefSeq" id="WP_241274185.1">
    <property type="nucleotide sequence ID" value="NZ_JAKZGS010000004.1"/>
</dbReference>
<dbReference type="InterPro" id="IPR006153">
    <property type="entry name" value="Cation/H_exchanger_TM"/>
</dbReference>
<evidence type="ECO:0000256" key="1">
    <source>
        <dbReference type="ARBA" id="ARBA00004651"/>
    </source>
</evidence>
<evidence type="ECO:0000256" key="3">
    <source>
        <dbReference type="ARBA" id="ARBA00022475"/>
    </source>
</evidence>
<comment type="function">
    <text evidence="10">Na(+)/H(+) antiporter that extrudes sodium in exchange for external protons.</text>
</comment>
<keyword evidence="6 10" id="KW-0915">Sodium</keyword>